<dbReference type="SUPFAM" id="SSF117892">
    <property type="entry name" value="Band 7/SPFH domain"/>
    <property type="match status" value="1"/>
</dbReference>
<gene>
    <name evidence="2" type="ORF">CCAN12_800022</name>
</gene>
<proteinExistence type="predicted"/>
<sequence length="333" mass="37900">MSILNIFSNQLSAVIEWKNPKANVIWWKYPSKRDEIINASKLIVAPSQGCALVYEGKLVEIIEEEGIYNLKTDNHPFITTLVNLRQNFDSEHKLKIYFFRKAQILGQRWGTPSPIKFIDSTYKIPVELGLNGNFSYRIANPKYFYTEIIGETDEFEAEAMSKTIAERIPQLIAQNIHEKKYSYIEIDGKIHDIAQEIKREINSEYQDLGLELTDFRIVGTQFDEATQERIGRVADISADVQAAKEAGLDYVELEKLRALRDAARNEGGLAGAGLQFGVGMEIGKKFNEQTDSMLAKGSADAAEQLRKLKILLDENIITAEDFELKKQEILRKM</sequence>
<dbReference type="AlphaFoldDB" id="A0A0B7HQT1"/>
<dbReference type="PANTHER" id="PTHR37826:SF2">
    <property type="entry name" value="ZINC-RIBBON DOMAIN-CONTAINING PROTEIN"/>
    <property type="match status" value="1"/>
</dbReference>
<feature type="domain" description="SPFH" evidence="1">
    <location>
        <begin position="27"/>
        <end position="230"/>
    </location>
</feature>
<evidence type="ECO:0000259" key="1">
    <source>
        <dbReference type="Pfam" id="PF13421"/>
    </source>
</evidence>
<dbReference type="Proteomes" id="UP000044026">
    <property type="component" value="Unassembled WGS sequence"/>
</dbReference>
<dbReference type="InterPro" id="IPR033880">
    <property type="entry name" value="SPFH_YdjI"/>
</dbReference>
<dbReference type="CDD" id="cd03408">
    <property type="entry name" value="SPFH_like_u1"/>
    <property type="match status" value="1"/>
</dbReference>
<accession>A0A0B7HQT1</accession>
<dbReference type="GeneID" id="69580335"/>
<protein>
    <recommendedName>
        <fullName evidence="1">SPFH domain-containing protein</fullName>
    </recommendedName>
</protein>
<dbReference type="Gene3D" id="3.30.479.30">
    <property type="entry name" value="Band 7 domain"/>
    <property type="match status" value="1"/>
</dbReference>
<organism evidence="2 3">
    <name type="scientific">Capnocytophaga canimorsus</name>
    <dbReference type="NCBI Taxonomy" id="28188"/>
    <lineage>
        <taxon>Bacteria</taxon>
        <taxon>Pseudomonadati</taxon>
        <taxon>Bacteroidota</taxon>
        <taxon>Flavobacteriia</taxon>
        <taxon>Flavobacteriales</taxon>
        <taxon>Flavobacteriaceae</taxon>
        <taxon>Capnocytophaga</taxon>
    </lineage>
</organism>
<dbReference type="Pfam" id="PF13421">
    <property type="entry name" value="Band_7_1"/>
    <property type="match status" value="1"/>
</dbReference>
<name>A0A0B7HQT1_9FLAO</name>
<evidence type="ECO:0000313" key="3">
    <source>
        <dbReference type="Proteomes" id="UP000044026"/>
    </source>
</evidence>
<dbReference type="EMBL" id="CDOE01000079">
    <property type="protein sequence ID" value="CEN40999.1"/>
    <property type="molecule type" value="Genomic_DNA"/>
</dbReference>
<reference evidence="2 3" key="1">
    <citation type="submission" date="2015-01" db="EMBL/GenBank/DDBJ databases">
        <authorList>
            <person name="Xiang T."/>
            <person name="Song Y."/>
            <person name="Huang L."/>
            <person name="Wang B."/>
            <person name="Wu P."/>
        </authorList>
    </citation>
    <scope>NUCLEOTIDE SEQUENCE [LARGE SCALE GENOMIC DNA]</scope>
    <source>
        <strain evidence="2 3">Cc12</strain>
    </source>
</reference>
<dbReference type="InterPro" id="IPR036013">
    <property type="entry name" value="Band_7/SPFH_dom_sf"/>
</dbReference>
<dbReference type="RefSeq" id="WP_042001989.1">
    <property type="nucleotide sequence ID" value="NZ_CP022382.1"/>
</dbReference>
<dbReference type="PANTHER" id="PTHR37826">
    <property type="entry name" value="FLOTILLIN BAND_7_5 DOMAIN PROTEIN"/>
    <property type="match status" value="1"/>
</dbReference>
<evidence type="ECO:0000313" key="2">
    <source>
        <dbReference type="EMBL" id="CEN40999.1"/>
    </source>
</evidence>